<keyword evidence="3" id="KW-1185">Reference proteome</keyword>
<evidence type="ECO:0000256" key="1">
    <source>
        <dbReference type="SAM" id="MobiDB-lite"/>
    </source>
</evidence>
<gene>
    <name evidence="2" type="ORF">M438DRAFT_391870</name>
</gene>
<dbReference type="Proteomes" id="UP000030706">
    <property type="component" value="Unassembled WGS sequence"/>
</dbReference>
<feature type="region of interest" description="Disordered" evidence="1">
    <location>
        <begin position="73"/>
        <end position="105"/>
    </location>
</feature>
<protein>
    <submittedName>
        <fullName evidence="2">Uncharacterized protein</fullName>
    </submittedName>
</protein>
<evidence type="ECO:0000313" key="3">
    <source>
        <dbReference type="Proteomes" id="UP000030706"/>
    </source>
</evidence>
<dbReference type="OrthoDB" id="3913104at2759"/>
<sequence>MDGTASVASVVSLDESEPHFYKISPDEMNKLKHSLTLMEDRMRSLWILMGRAHIDPILNELSTVNVTLAKAEKVPEDLTPDPSESGDYYTELDDPEPKPEPQHVRPGIDGFLIRTGMAAILGDMIDELKDLKSADATAMMECIEELEYDMAQELHVVIQEAAERTPEFIKRFEANARKLTIEFFTKKWQENALERITNTFKQI</sequence>
<organism evidence="2 3">
    <name type="scientific">Aureobasidium pullulans EXF-150</name>
    <dbReference type="NCBI Taxonomy" id="1043002"/>
    <lineage>
        <taxon>Eukaryota</taxon>
        <taxon>Fungi</taxon>
        <taxon>Dikarya</taxon>
        <taxon>Ascomycota</taxon>
        <taxon>Pezizomycotina</taxon>
        <taxon>Dothideomycetes</taxon>
        <taxon>Dothideomycetidae</taxon>
        <taxon>Dothideales</taxon>
        <taxon>Saccotheciaceae</taxon>
        <taxon>Aureobasidium</taxon>
    </lineage>
</organism>
<name>A0A074XM45_AURPU</name>
<dbReference type="RefSeq" id="XP_029760976.1">
    <property type="nucleotide sequence ID" value="XM_029909082.1"/>
</dbReference>
<dbReference type="GeneID" id="40751388"/>
<dbReference type="HOGENOM" id="CLU_1348682_0_0_1"/>
<reference evidence="2 3" key="1">
    <citation type="journal article" date="2014" name="BMC Genomics">
        <title>Genome sequencing of four Aureobasidium pullulans varieties: biotechnological potential, stress tolerance, and description of new species.</title>
        <authorList>
            <person name="Gostin Ar C."/>
            <person name="Ohm R.A."/>
            <person name="Kogej T."/>
            <person name="Sonjak S."/>
            <person name="Turk M."/>
            <person name="Zajc J."/>
            <person name="Zalar P."/>
            <person name="Grube M."/>
            <person name="Sun H."/>
            <person name="Han J."/>
            <person name="Sharma A."/>
            <person name="Chiniquy J."/>
            <person name="Ngan C.Y."/>
            <person name="Lipzen A."/>
            <person name="Barry K."/>
            <person name="Grigoriev I.V."/>
            <person name="Gunde-Cimerman N."/>
        </authorList>
    </citation>
    <scope>NUCLEOTIDE SEQUENCE [LARGE SCALE GENOMIC DNA]</scope>
    <source>
        <strain evidence="2 3">EXF-150</strain>
    </source>
</reference>
<dbReference type="EMBL" id="KL584981">
    <property type="protein sequence ID" value="KEQ84789.1"/>
    <property type="molecule type" value="Genomic_DNA"/>
</dbReference>
<evidence type="ECO:0000313" key="2">
    <source>
        <dbReference type="EMBL" id="KEQ84789.1"/>
    </source>
</evidence>
<dbReference type="AlphaFoldDB" id="A0A074XM45"/>
<accession>A0A074XM45</accession>
<proteinExistence type="predicted"/>